<dbReference type="Proteomes" id="UP001183585">
    <property type="component" value="Unassembled WGS sequence"/>
</dbReference>
<feature type="transmembrane region" description="Helical" evidence="1">
    <location>
        <begin position="81"/>
        <end position="100"/>
    </location>
</feature>
<gene>
    <name evidence="2" type="ORF">J2S48_001444</name>
</gene>
<evidence type="ECO:0000313" key="3">
    <source>
        <dbReference type="Proteomes" id="UP001183585"/>
    </source>
</evidence>
<feature type="transmembrane region" description="Helical" evidence="1">
    <location>
        <begin position="162"/>
        <end position="184"/>
    </location>
</feature>
<organism evidence="2 3">
    <name type="scientific">Promicromonospora iranensis</name>
    <dbReference type="NCBI Taxonomy" id="1105144"/>
    <lineage>
        <taxon>Bacteria</taxon>
        <taxon>Bacillati</taxon>
        <taxon>Actinomycetota</taxon>
        <taxon>Actinomycetes</taxon>
        <taxon>Micrococcales</taxon>
        <taxon>Promicromonosporaceae</taxon>
        <taxon>Promicromonospora</taxon>
    </lineage>
</organism>
<protein>
    <submittedName>
        <fullName evidence="2">Uncharacterized protein</fullName>
    </submittedName>
</protein>
<dbReference type="InterPro" id="IPR053824">
    <property type="entry name" value="DUF7010"/>
</dbReference>
<feature type="transmembrane region" description="Helical" evidence="1">
    <location>
        <begin position="48"/>
        <end position="69"/>
    </location>
</feature>
<dbReference type="RefSeq" id="WP_274995762.1">
    <property type="nucleotide sequence ID" value="NZ_JAJQQP010000010.1"/>
</dbReference>
<evidence type="ECO:0000256" key="1">
    <source>
        <dbReference type="SAM" id="Phobius"/>
    </source>
</evidence>
<keyword evidence="1" id="KW-1133">Transmembrane helix</keyword>
<feature type="transmembrane region" description="Helical" evidence="1">
    <location>
        <begin position="132"/>
        <end position="150"/>
    </location>
</feature>
<reference evidence="2 3" key="1">
    <citation type="submission" date="2023-07" db="EMBL/GenBank/DDBJ databases">
        <title>Sequencing the genomes of 1000 actinobacteria strains.</title>
        <authorList>
            <person name="Klenk H.-P."/>
        </authorList>
    </citation>
    <scope>NUCLEOTIDE SEQUENCE [LARGE SCALE GENOMIC DNA]</scope>
    <source>
        <strain evidence="2 3">DSM 45554</strain>
    </source>
</reference>
<keyword evidence="1" id="KW-0812">Transmembrane</keyword>
<feature type="transmembrane region" description="Helical" evidence="1">
    <location>
        <begin position="107"/>
        <end position="126"/>
    </location>
</feature>
<sequence>MELVESLGLLAEQNMSGLAFLAAYGVTWVVCGVVWLRASERVAAFATLFQGMVALPAALGLSALIGAIGGERPVPDEITQLSVLVGTSQLLGLPFLVFLVVKHRYTLVPFAFAAITSMHFVLYSWLYQTPVYLVMAVLISLGTATVMFAAAEPERRTTPARVSFLTGGLLLCTALLFLGLHLLAG</sequence>
<name>A0ABU2CKR5_9MICO</name>
<comment type="caution">
    <text evidence="2">The sequence shown here is derived from an EMBL/GenBank/DDBJ whole genome shotgun (WGS) entry which is preliminary data.</text>
</comment>
<keyword evidence="3" id="KW-1185">Reference proteome</keyword>
<keyword evidence="1" id="KW-0472">Membrane</keyword>
<dbReference type="EMBL" id="JAVDYE010000001">
    <property type="protein sequence ID" value="MDR7381929.1"/>
    <property type="molecule type" value="Genomic_DNA"/>
</dbReference>
<accession>A0ABU2CKR5</accession>
<proteinExistence type="predicted"/>
<feature type="transmembrane region" description="Helical" evidence="1">
    <location>
        <begin position="15"/>
        <end position="36"/>
    </location>
</feature>
<evidence type="ECO:0000313" key="2">
    <source>
        <dbReference type="EMBL" id="MDR7381929.1"/>
    </source>
</evidence>
<dbReference type="Pfam" id="PF22765">
    <property type="entry name" value="DUF7010"/>
    <property type="match status" value="1"/>
</dbReference>